<dbReference type="GO" id="GO:0016787">
    <property type="term" value="F:hydrolase activity"/>
    <property type="evidence" value="ECO:0007669"/>
    <property type="project" value="UniProtKB-KW"/>
</dbReference>
<gene>
    <name evidence="3" type="ORF">OKJ99_32805</name>
</gene>
<dbReference type="SUPFAM" id="SSF52266">
    <property type="entry name" value="SGNH hydrolase"/>
    <property type="match status" value="1"/>
</dbReference>
<proteinExistence type="predicted"/>
<dbReference type="InterPro" id="IPR053140">
    <property type="entry name" value="GDSL_Rv0518-like"/>
</dbReference>
<keyword evidence="3" id="KW-0378">Hydrolase</keyword>
<comment type="caution">
    <text evidence="3">The sequence shown here is derived from an EMBL/GenBank/DDBJ whole genome shotgun (WGS) entry which is preliminary data.</text>
</comment>
<feature type="chain" id="PRO_5045097498" evidence="1">
    <location>
        <begin position="39"/>
        <end position="604"/>
    </location>
</feature>
<dbReference type="CDD" id="cd01830">
    <property type="entry name" value="XynE_like"/>
    <property type="match status" value="1"/>
</dbReference>
<feature type="domain" description="SGNH hydrolase-type esterase" evidence="2">
    <location>
        <begin position="398"/>
        <end position="589"/>
    </location>
</feature>
<dbReference type="Gene3D" id="3.40.50.1110">
    <property type="entry name" value="SGNH hydrolase"/>
    <property type="match status" value="1"/>
</dbReference>
<dbReference type="PANTHER" id="PTHR43784">
    <property type="entry name" value="GDSL-LIKE LIPASE/ACYLHYDROLASE, PUTATIVE (AFU_ORTHOLOGUE AFUA_2G00820)-RELATED"/>
    <property type="match status" value="1"/>
</dbReference>
<accession>A0ABU6FHG0</accession>
<protein>
    <submittedName>
        <fullName evidence="3">SGNH/GDSL hydrolase family protein</fullName>
    </submittedName>
</protein>
<feature type="signal peptide" evidence="1">
    <location>
        <begin position="1"/>
        <end position="38"/>
    </location>
</feature>
<name>A0ABU6FHG0_9ACTN</name>
<dbReference type="EMBL" id="JAOZYC010000161">
    <property type="protein sequence ID" value="MEB8342286.1"/>
    <property type="molecule type" value="Genomic_DNA"/>
</dbReference>
<evidence type="ECO:0000313" key="4">
    <source>
        <dbReference type="Proteomes" id="UP001354931"/>
    </source>
</evidence>
<keyword evidence="1" id="KW-0732">Signal</keyword>
<evidence type="ECO:0000259" key="2">
    <source>
        <dbReference type="Pfam" id="PF13472"/>
    </source>
</evidence>
<evidence type="ECO:0000256" key="1">
    <source>
        <dbReference type="SAM" id="SignalP"/>
    </source>
</evidence>
<dbReference type="Proteomes" id="UP001354931">
    <property type="component" value="Unassembled WGS sequence"/>
</dbReference>
<dbReference type="PANTHER" id="PTHR43784:SF2">
    <property type="entry name" value="GDSL-LIKE LIPASE_ACYLHYDROLASE, PUTATIVE (AFU_ORTHOLOGUE AFUA_2G00820)-RELATED"/>
    <property type="match status" value="1"/>
</dbReference>
<evidence type="ECO:0000313" key="3">
    <source>
        <dbReference type="EMBL" id="MEB8342286.1"/>
    </source>
</evidence>
<reference evidence="3 4" key="1">
    <citation type="submission" date="2022-10" db="EMBL/GenBank/DDBJ databases">
        <authorList>
            <person name="Xie J."/>
            <person name="Shen N."/>
        </authorList>
    </citation>
    <scope>NUCLEOTIDE SEQUENCE [LARGE SCALE GENOMIC DNA]</scope>
    <source>
        <strain evidence="3 4">YIM65594</strain>
    </source>
</reference>
<dbReference type="Pfam" id="PF13472">
    <property type="entry name" value="Lipase_GDSL_2"/>
    <property type="match status" value="1"/>
</dbReference>
<keyword evidence="4" id="KW-1185">Reference proteome</keyword>
<dbReference type="InterPro" id="IPR013830">
    <property type="entry name" value="SGNH_hydro"/>
</dbReference>
<dbReference type="RefSeq" id="WP_326021673.1">
    <property type="nucleotide sequence ID" value="NZ_JAOZYC010000161.1"/>
</dbReference>
<dbReference type="InterPro" id="IPR036514">
    <property type="entry name" value="SGNH_hydro_sf"/>
</dbReference>
<organism evidence="3 4">
    <name type="scientific">Streptomyces endophyticus</name>
    <dbReference type="NCBI Taxonomy" id="714166"/>
    <lineage>
        <taxon>Bacteria</taxon>
        <taxon>Bacillati</taxon>
        <taxon>Actinomycetota</taxon>
        <taxon>Actinomycetes</taxon>
        <taxon>Kitasatosporales</taxon>
        <taxon>Streptomycetaceae</taxon>
        <taxon>Streptomyces</taxon>
    </lineage>
</organism>
<sequence length="604" mass="63231">MAQPPRRTHKRRESVLRRRIWGAAFILAVCAGVTPVTAAQAAPARPKPLSLERLFDNRAVSDDTRPGEADFDGAGSSLSAQDLTAAGWTPGRTMEIDRARIGWPRTAGYGPDNVRANGQSVRVSGRGDALAFLVAGTGGDATGSGVVRYADGSRSTYRLTAPDWRSGPLATKSVALPHRNTPYGQVAEKTRLYAVTVPVRKGRQISSVDLPRASGGALHVFGLSVRAATSGWTGSWSASPAGYTAVGPWADRTIRLVVHTSTGGPKVRIRLENTFAATPVRIGSASVAVQGAGAAALGKPVPLTFRGSPGAQLPAGGQVFSDPVDFEVPENANLLVSFHLPEPVTAAPVHSQAIQRSYVSTMGDHATEADGSSFSSTISYWPLLTGVDVGGGPGSVVLLGDSITDGVKSTLDANHRWPNVLATRLLAQSDVPHYGVLNEGISANRVVADRYPGDGLSTDTGGVSALHRLDRDVFAQTSAKTVVVFQGVNDVRWGASAAQVEAGLREIVTRAHARGLKVIGATITPCEGEALCTAAANEQREAINSFVRSPGSGFDGFLDFDAVVRDPAHPARMLPAYDSGDHLHPGDPGLKALADSIDLNVLRP</sequence>